<dbReference type="EMBL" id="PFFY01000075">
    <property type="protein sequence ID" value="PIW33977.1"/>
    <property type="molecule type" value="Genomic_DNA"/>
</dbReference>
<evidence type="ECO:0000313" key="2">
    <source>
        <dbReference type="EMBL" id="PIW33977.1"/>
    </source>
</evidence>
<keyword evidence="1" id="KW-0472">Membrane</keyword>
<keyword evidence="1" id="KW-1133">Transmembrane helix</keyword>
<feature type="transmembrane region" description="Helical" evidence="1">
    <location>
        <begin position="29"/>
        <end position="62"/>
    </location>
</feature>
<reference evidence="3" key="1">
    <citation type="submission" date="2017-09" db="EMBL/GenBank/DDBJ databases">
        <title>Depth-based differentiation of microbial function through sediment-hosted aquifers and enrichment of novel symbionts in the deep terrestrial subsurface.</title>
        <authorList>
            <person name="Probst A.J."/>
            <person name="Ladd B."/>
            <person name="Jarett J.K."/>
            <person name="Geller-Mcgrath D.E."/>
            <person name="Sieber C.M.K."/>
            <person name="Emerson J.B."/>
            <person name="Anantharaman K."/>
            <person name="Thomas B.C."/>
            <person name="Malmstrom R."/>
            <person name="Stieglmeier M."/>
            <person name="Klingl A."/>
            <person name="Woyke T."/>
            <person name="Ryan C.M."/>
            <person name="Banfield J.F."/>
        </authorList>
    </citation>
    <scope>NUCLEOTIDE SEQUENCE [LARGE SCALE GENOMIC DNA]</scope>
</reference>
<dbReference type="Proteomes" id="UP000230025">
    <property type="component" value="Unassembled WGS sequence"/>
</dbReference>
<dbReference type="AlphaFoldDB" id="A0A2M7GZR7"/>
<keyword evidence="1" id="KW-0812">Transmembrane</keyword>
<name>A0A2M7GZR7_9BACT</name>
<proteinExistence type="predicted"/>
<comment type="caution">
    <text evidence="2">The sequence shown here is derived from an EMBL/GenBank/DDBJ whole genome shotgun (WGS) entry which is preliminary data.</text>
</comment>
<feature type="transmembrane region" description="Helical" evidence="1">
    <location>
        <begin position="74"/>
        <end position="97"/>
    </location>
</feature>
<accession>A0A2M7GZR7</accession>
<sequence length="102" mass="11718">MFRNWLVRLAPGGEGEVRLGKLQKWTIPFHIIAGFITVLAGICISWYLAGLLFLAFLLVEIWTKKEWATSQKDFWEFVLAMFVITGILLLAIGIRILSEFIF</sequence>
<gene>
    <name evidence="2" type="ORF">COW28_01705</name>
</gene>
<evidence type="ECO:0000256" key="1">
    <source>
        <dbReference type="SAM" id="Phobius"/>
    </source>
</evidence>
<protein>
    <submittedName>
        <fullName evidence="2">Uncharacterized protein</fullName>
    </submittedName>
</protein>
<organism evidence="2 3">
    <name type="scientific">bacterium (Candidatus Ratteibacteria) CG15_BIG_FIL_POST_REV_8_21_14_020_41_12</name>
    <dbReference type="NCBI Taxonomy" id="2014291"/>
    <lineage>
        <taxon>Bacteria</taxon>
        <taxon>Candidatus Ratteibacteria</taxon>
    </lineage>
</organism>
<evidence type="ECO:0000313" key="3">
    <source>
        <dbReference type="Proteomes" id="UP000230025"/>
    </source>
</evidence>